<proteinExistence type="predicted"/>
<keyword evidence="4" id="KW-1185">Reference proteome</keyword>
<dbReference type="InterPro" id="IPR015890">
    <property type="entry name" value="Chorismate_C"/>
</dbReference>
<evidence type="ECO:0000259" key="2">
    <source>
        <dbReference type="Pfam" id="PF00425"/>
    </source>
</evidence>
<dbReference type="RefSeq" id="WP_176614964.1">
    <property type="nucleotide sequence ID" value="NZ_JABXXR010000303.1"/>
</dbReference>
<evidence type="ECO:0000313" key="4">
    <source>
        <dbReference type="Proteomes" id="UP000585665"/>
    </source>
</evidence>
<dbReference type="GO" id="GO:0046820">
    <property type="term" value="F:4-amino-4-deoxychorismate synthase activity"/>
    <property type="evidence" value="ECO:0007669"/>
    <property type="project" value="TreeGrafter"/>
</dbReference>
<accession>A0A850PDD5</accession>
<dbReference type="PANTHER" id="PTHR11236:SF18">
    <property type="entry name" value="AMINODEOXYCHORISMATE SYNTHASE"/>
    <property type="match status" value="1"/>
</dbReference>
<gene>
    <name evidence="3" type="ORF">HUK82_16590</name>
</gene>
<dbReference type="PRINTS" id="PR00095">
    <property type="entry name" value="ANTSNTHASEI"/>
</dbReference>
<evidence type="ECO:0000256" key="1">
    <source>
        <dbReference type="SAM" id="MobiDB-lite"/>
    </source>
</evidence>
<dbReference type="SUPFAM" id="SSF56322">
    <property type="entry name" value="ADC synthase"/>
    <property type="match status" value="1"/>
</dbReference>
<dbReference type="Pfam" id="PF00425">
    <property type="entry name" value="Chorismate_bind"/>
    <property type="match status" value="1"/>
</dbReference>
<dbReference type="AlphaFoldDB" id="A0A850PDD5"/>
<feature type="compositionally biased region" description="Basic and acidic residues" evidence="1">
    <location>
        <begin position="74"/>
        <end position="83"/>
    </location>
</feature>
<organism evidence="3 4">
    <name type="scientific">Ameyamaea chiangmaiensis</name>
    <dbReference type="NCBI Taxonomy" id="442969"/>
    <lineage>
        <taxon>Bacteria</taxon>
        <taxon>Pseudomonadati</taxon>
        <taxon>Pseudomonadota</taxon>
        <taxon>Alphaproteobacteria</taxon>
        <taxon>Acetobacterales</taxon>
        <taxon>Acetobacteraceae</taxon>
        <taxon>Ameyamaea</taxon>
    </lineage>
</organism>
<dbReference type="InterPro" id="IPR019999">
    <property type="entry name" value="Anth_synth_I-like"/>
</dbReference>
<feature type="region of interest" description="Disordered" evidence="1">
    <location>
        <begin position="74"/>
        <end position="94"/>
    </location>
</feature>
<dbReference type="InterPro" id="IPR005801">
    <property type="entry name" value="ADC_synthase"/>
</dbReference>
<dbReference type="Proteomes" id="UP000585665">
    <property type="component" value="Unassembled WGS sequence"/>
</dbReference>
<dbReference type="EMBL" id="JABXXR010000303">
    <property type="protein sequence ID" value="NVN42164.1"/>
    <property type="molecule type" value="Genomic_DNA"/>
</dbReference>
<name>A0A850PDD5_9PROT</name>
<protein>
    <submittedName>
        <fullName evidence="3">Anthranilate synthase component I family protein</fullName>
    </submittedName>
</protein>
<dbReference type="GO" id="GO:0005737">
    <property type="term" value="C:cytoplasm"/>
    <property type="evidence" value="ECO:0007669"/>
    <property type="project" value="TreeGrafter"/>
</dbReference>
<comment type="caution">
    <text evidence="3">The sequence shown here is derived from an EMBL/GenBank/DDBJ whole genome shotgun (WGS) entry which is preliminary data.</text>
</comment>
<sequence>GPPCHRPRGLPFEAGVIGFASYEVGLGEHGLTSRHAPAPGPGLAAAFYDRALVFDRLRRDVWLTTPFRDVRLDPSDVPERADPPRPVPPATFTADQDGASYRAMVAEAVERIHAGDLFQLNLTSRYTAPRPEGLSPMALYRALRARAPAPFGAFLGCGGGFSLLSSSVERFIHMTAQGRMQTRPVKGTAPRAADPGHDSAALAALRADEKERAENLMIVDLMRNDLGRMARIGSVEVPSLFEVETFAHVHHLVSEVRASLRQDSDAIDLLAATLPPGSVTGAPKRQALTLIDTLEASARGPYCGVVFRLGTDGSMDSSVIIRSLTMDATRIQAGAGGGITALSDPSREYDEMRLKIAPLLALFGQTP</sequence>
<feature type="non-terminal residue" evidence="3">
    <location>
        <position position="1"/>
    </location>
</feature>
<dbReference type="GO" id="GO:0008153">
    <property type="term" value="P:4-aminobenzoate biosynthetic process"/>
    <property type="evidence" value="ECO:0007669"/>
    <property type="project" value="TreeGrafter"/>
</dbReference>
<dbReference type="Gene3D" id="3.60.120.10">
    <property type="entry name" value="Anthranilate synthase"/>
    <property type="match status" value="1"/>
</dbReference>
<dbReference type="GO" id="GO:0000162">
    <property type="term" value="P:L-tryptophan biosynthetic process"/>
    <property type="evidence" value="ECO:0007669"/>
    <property type="project" value="TreeGrafter"/>
</dbReference>
<dbReference type="PANTHER" id="PTHR11236">
    <property type="entry name" value="AMINOBENZOATE/ANTHRANILATE SYNTHASE"/>
    <property type="match status" value="1"/>
</dbReference>
<feature type="domain" description="Chorismate-utilising enzyme C-terminal" evidence="2">
    <location>
        <begin position="99"/>
        <end position="355"/>
    </location>
</feature>
<evidence type="ECO:0000313" key="3">
    <source>
        <dbReference type="EMBL" id="NVN42164.1"/>
    </source>
</evidence>
<reference evidence="3 4" key="1">
    <citation type="submission" date="2020-06" db="EMBL/GenBank/DDBJ databases">
        <title>Description of novel acetic acid bacteria.</title>
        <authorList>
            <person name="Sombolestani A."/>
        </authorList>
    </citation>
    <scope>NUCLEOTIDE SEQUENCE [LARGE SCALE GENOMIC DNA]</scope>
    <source>
        <strain evidence="3 4">LMG 27010</strain>
    </source>
</reference>